<dbReference type="Proteomes" id="UP001316803">
    <property type="component" value="Unassembled WGS sequence"/>
</dbReference>
<reference evidence="5 6" key="1">
    <citation type="submission" date="2022-12" db="EMBL/GenBank/DDBJ databases">
        <title>Genomic features and morphological characterization of a novel Knufia sp. strain isolated from spacecraft assembly facility.</title>
        <authorList>
            <person name="Teixeira M."/>
            <person name="Chander A.M."/>
            <person name="Stajich J.E."/>
            <person name="Venkateswaran K."/>
        </authorList>
    </citation>
    <scope>NUCLEOTIDE SEQUENCE [LARGE SCALE GENOMIC DNA]</scope>
    <source>
        <strain evidence="5 6">FJI-L2-BK-P2</strain>
    </source>
</reference>
<evidence type="ECO:0000256" key="1">
    <source>
        <dbReference type="ARBA" id="ARBA00005964"/>
    </source>
</evidence>
<dbReference type="AlphaFoldDB" id="A0AAN8F8W1"/>
<dbReference type="InterPro" id="IPR019826">
    <property type="entry name" value="Carboxylesterase_B_AS"/>
</dbReference>
<dbReference type="Gene3D" id="3.40.50.1820">
    <property type="entry name" value="alpha/beta hydrolase"/>
    <property type="match status" value="1"/>
</dbReference>
<sequence length="559" mass="60435">MLALLAFAVPSVFGVAVRQASTAPTVNVKNGTYTGVHSPTYNEDFFLGIPFAQPPIGDLRLQLPQPLNETWSEPRSAQQYYPECVGYGGDQIGYEVSEDCLALNVVRPAGYEGQKLPVAFWIHGGGYVMGGATDRRYNLSFIVQNSVEIGKPIIAVSAAYRLSGWGFLDSKEIREAGVTNIGMHDQRAALYWIQENIAAFGGDPSKVTIWGESAGAGSVGVHLIAYGGRDDGLFSGGICESGNSILLGGGSYNVSDGQAIYDNITEATGCSNSDNSLACLRSLDFKTLNAALNITPSYSFFPYEDGSLIQGSQYDQLNQGNFVKVPLLSGANTDEGTAFGPRGINNDTAFATYLANTGGNIPLNESTVSTLEAVYPNLPAVSDVLYNVPLDYNFNTTFGTQYRRAVAFGGDFAFHAARRLQCQSWSAQNVSAYCYRFNVVAYPLPNTTAATHFQEVAFVFNNLKGLGYAVNPFLGQPQTYTDVSELMSRMWASFVHDGNPNGHGLSGYQEWPAYDAVAGGGVGMDYFFDANTTSRPEHDSWRGEGIAYLNKLWKDAYGR</sequence>
<evidence type="ECO:0000256" key="3">
    <source>
        <dbReference type="RuleBase" id="RU361235"/>
    </source>
</evidence>
<dbReference type="InterPro" id="IPR029058">
    <property type="entry name" value="AB_hydrolase_fold"/>
</dbReference>
<dbReference type="SUPFAM" id="SSF53474">
    <property type="entry name" value="alpha/beta-Hydrolases"/>
    <property type="match status" value="1"/>
</dbReference>
<keyword evidence="6" id="KW-1185">Reference proteome</keyword>
<gene>
    <name evidence="5" type="ORF">OHC33_005445</name>
</gene>
<protein>
    <recommendedName>
        <fullName evidence="3">Carboxylic ester hydrolase</fullName>
        <ecNumber evidence="3">3.1.1.-</ecNumber>
    </recommendedName>
</protein>
<dbReference type="Pfam" id="PF00135">
    <property type="entry name" value="COesterase"/>
    <property type="match status" value="1"/>
</dbReference>
<dbReference type="EC" id="3.1.1.-" evidence="3"/>
<comment type="similarity">
    <text evidence="1 3">Belongs to the type-B carboxylesterase/lipase family.</text>
</comment>
<dbReference type="EMBL" id="JAKLMC020000011">
    <property type="protein sequence ID" value="KAK5953501.1"/>
    <property type="molecule type" value="Genomic_DNA"/>
</dbReference>
<accession>A0AAN8F8W1</accession>
<dbReference type="GO" id="GO:0016787">
    <property type="term" value="F:hydrolase activity"/>
    <property type="evidence" value="ECO:0007669"/>
    <property type="project" value="UniProtKB-KW"/>
</dbReference>
<feature type="domain" description="Carboxylesterase type B" evidence="4">
    <location>
        <begin position="23"/>
        <end position="515"/>
    </location>
</feature>
<evidence type="ECO:0000313" key="5">
    <source>
        <dbReference type="EMBL" id="KAK5953501.1"/>
    </source>
</evidence>
<organism evidence="5 6">
    <name type="scientific">Knufia fluminis</name>
    <dbReference type="NCBI Taxonomy" id="191047"/>
    <lineage>
        <taxon>Eukaryota</taxon>
        <taxon>Fungi</taxon>
        <taxon>Dikarya</taxon>
        <taxon>Ascomycota</taxon>
        <taxon>Pezizomycotina</taxon>
        <taxon>Eurotiomycetes</taxon>
        <taxon>Chaetothyriomycetidae</taxon>
        <taxon>Chaetothyriales</taxon>
        <taxon>Trichomeriaceae</taxon>
        <taxon>Knufia</taxon>
    </lineage>
</organism>
<dbReference type="PANTHER" id="PTHR11559">
    <property type="entry name" value="CARBOXYLESTERASE"/>
    <property type="match status" value="1"/>
</dbReference>
<comment type="caution">
    <text evidence="5">The sequence shown here is derived from an EMBL/GenBank/DDBJ whole genome shotgun (WGS) entry which is preliminary data.</text>
</comment>
<name>A0AAN8F8W1_9EURO</name>
<dbReference type="PROSITE" id="PS00122">
    <property type="entry name" value="CARBOXYLESTERASE_B_1"/>
    <property type="match status" value="1"/>
</dbReference>
<keyword evidence="2 3" id="KW-0378">Hydrolase</keyword>
<dbReference type="InterPro" id="IPR002018">
    <property type="entry name" value="CarbesteraseB"/>
</dbReference>
<dbReference type="InterPro" id="IPR050309">
    <property type="entry name" value="Type-B_Carboxylest/Lipase"/>
</dbReference>
<proteinExistence type="inferred from homology"/>
<evidence type="ECO:0000313" key="6">
    <source>
        <dbReference type="Proteomes" id="UP001316803"/>
    </source>
</evidence>
<evidence type="ECO:0000256" key="2">
    <source>
        <dbReference type="ARBA" id="ARBA00022801"/>
    </source>
</evidence>
<evidence type="ECO:0000259" key="4">
    <source>
        <dbReference type="Pfam" id="PF00135"/>
    </source>
</evidence>